<feature type="region of interest" description="Disordered" evidence="1">
    <location>
        <begin position="57"/>
        <end position="84"/>
    </location>
</feature>
<dbReference type="AlphaFoldDB" id="A0A9W8NAM6"/>
<sequence>MAAGAADSGRAVLLTRQEHHARLEYKNQQLYWQWRCDKGWGILVAIKAATCARTARPIAGGQAQDDDVWGRPSTVLNSAAPQQT</sequence>
<evidence type="ECO:0000313" key="2">
    <source>
        <dbReference type="EMBL" id="KAJ3565576.1"/>
    </source>
</evidence>
<feature type="compositionally biased region" description="Polar residues" evidence="1">
    <location>
        <begin position="74"/>
        <end position="84"/>
    </location>
</feature>
<evidence type="ECO:0000256" key="1">
    <source>
        <dbReference type="SAM" id="MobiDB-lite"/>
    </source>
</evidence>
<gene>
    <name evidence="2" type="ORF">NPX13_g7455</name>
</gene>
<protein>
    <submittedName>
        <fullName evidence="2">Uncharacterized protein</fullName>
    </submittedName>
</protein>
<comment type="caution">
    <text evidence="2">The sequence shown here is derived from an EMBL/GenBank/DDBJ whole genome shotgun (WGS) entry which is preliminary data.</text>
</comment>
<evidence type="ECO:0000313" key="3">
    <source>
        <dbReference type="Proteomes" id="UP001148614"/>
    </source>
</evidence>
<dbReference type="EMBL" id="JANPWZ010001470">
    <property type="protein sequence ID" value="KAJ3565576.1"/>
    <property type="molecule type" value="Genomic_DNA"/>
</dbReference>
<organism evidence="2 3">
    <name type="scientific">Xylaria arbuscula</name>
    <dbReference type="NCBI Taxonomy" id="114810"/>
    <lineage>
        <taxon>Eukaryota</taxon>
        <taxon>Fungi</taxon>
        <taxon>Dikarya</taxon>
        <taxon>Ascomycota</taxon>
        <taxon>Pezizomycotina</taxon>
        <taxon>Sordariomycetes</taxon>
        <taxon>Xylariomycetidae</taxon>
        <taxon>Xylariales</taxon>
        <taxon>Xylariaceae</taxon>
        <taxon>Xylaria</taxon>
    </lineage>
</organism>
<name>A0A9W8NAM6_9PEZI</name>
<accession>A0A9W8NAM6</accession>
<reference evidence="2" key="1">
    <citation type="submission" date="2022-07" db="EMBL/GenBank/DDBJ databases">
        <title>Genome Sequence of Xylaria arbuscula.</title>
        <authorList>
            <person name="Buettner E."/>
        </authorList>
    </citation>
    <scope>NUCLEOTIDE SEQUENCE</scope>
    <source>
        <strain evidence="2">VT107</strain>
    </source>
</reference>
<dbReference type="Proteomes" id="UP001148614">
    <property type="component" value="Unassembled WGS sequence"/>
</dbReference>
<proteinExistence type="predicted"/>
<keyword evidence="3" id="KW-1185">Reference proteome</keyword>